<feature type="compositionally biased region" description="Acidic residues" evidence="1">
    <location>
        <begin position="347"/>
        <end position="356"/>
    </location>
</feature>
<feature type="compositionally biased region" description="Basic and acidic residues" evidence="1">
    <location>
        <begin position="622"/>
        <end position="640"/>
    </location>
</feature>
<feature type="region of interest" description="Disordered" evidence="1">
    <location>
        <begin position="340"/>
        <end position="372"/>
    </location>
</feature>
<accession>A0A0J0XG01</accession>
<feature type="compositionally biased region" description="Basic and acidic residues" evidence="1">
    <location>
        <begin position="361"/>
        <end position="371"/>
    </location>
</feature>
<evidence type="ECO:0000256" key="1">
    <source>
        <dbReference type="SAM" id="MobiDB-lite"/>
    </source>
</evidence>
<reference evidence="3 4" key="1">
    <citation type="submission" date="2015-03" db="EMBL/GenBank/DDBJ databases">
        <title>Genomics and transcriptomics of the oil-accumulating basidiomycete yeast T. oleaginosus allow insights into substrate utilization and the diverse evolutionary trajectories of mating systems in fungi.</title>
        <authorList>
            <consortium name="DOE Joint Genome Institute"/>
            <person name="Kourist R."/>
            <person name="Kracht O."/>
            <person name="Bracharz F."/>
            <person name="Lipzen A."/>
            <person name="Nolan M."/>
            <person name="Ohm R."/>
            <person name="Grigoriev I."/>
            <person name="Sun S."/>
            <person name="Heitman J."/>
            <person name="Bruck T."/>
            <person name="Nowrousian M."/>
        </authorList>
    </citation>
    <scope>NUCLEOTIDE SEQUENCE [LARGE SCALE GENOMIC DNA]</scope>
    <source>
        <strain evidence="3 4">IBC0246</strain>
    </source>
</reference>
<feature type="region of interest" description="Disordered" evidence="1">
    <location>
        <begin position="389"/>
        <end position="412"/>
    </location>
</feature>
<evidence type="ECO:0000256" key="2">
    <source>
        <dbReference type="SAM" id="SignalP"/>
    </source>
</evidence>
<keyword evidence="2" id="KW-0732">Signal</keyword>
<organism evidence="3 4">
    <name type="scientific">Cutaneotrichosporon oleaginosum</name>
    <dbReference type="NCBI Taxonomy" id="879819"/>
    <lineage>
        <taxon>Eukaryota</taxon>
        <taxon>Fungi</taxon>
        <taxon>Dikarya</taxon>
        <taxon>Basidiomycota</taxon>
        <taxon>Agaricomycotina</taxon>
        <taxon>Tremellomycetes</taxon>
        <taxon>Trichosporonales</taxon>
        <taxon>Trichosporonaceae</taxon>
        <taxon>Cutaneotrichosporon</taxon>
    </lineage>
</organism>
<keyword evidence="4" id="KW-1185">Reference proteome</keyword>
<evidence type="ECO:0000313" key="3">
    <source>
        <dbReference type="EMBL" id="KLT39982.1"/>
    </source>
</evidence>
<feature type="signal peptide" evidence="2">
    <location>
        <begin position="1"/>
        <end position="24"/>
    </location>
</feature>
<dbReference type="GeneID" id="28984695"/>
<name>A0A0J0XG01_9TREE</name>
<evidence type="ECO:0000313" key="4">
    <source>
        <dbReference type="Proteomes" id="UP000053611"/>
    </source>
</evidence>
<protein>
    <submittedName>
        <fullName evidence="3">Uncharacterized protein</fullName>
    </submittedName>
</protein>
<feature type="region of interest" description="Disordered" evidence="1">
    <location>
        <begin position="617"/>
        <end position="646"/>
    </location>
</feature>
<dbReference type="Proteomes" id="UP000053611">
    <property type="component" value="Unassembled WGS sequence"/>
</dbReference>
<proteinExistence type="predicted"/>
<feature type="region of interest" description="Disordered" evidence="1">
    <location>
        <begin position="24"/>
        <end position="48"/>
    </location>
</feature>
<dbReference type="RefSeq" id="XP_018276473.1">
    <property type="nucleotide sequence ID" value="XM_018424092.1"/>
</dbReference>
<gene>
    <name evidence="3" type="ORF">CC85DRAFT_287970</name>
</gene>
<dbReference type="AlphaFoldDB" id="A0A0J0XG01"/>
<sequence length="646" mass="72168">MLTRRLAGPSRALLLRSLATAAAAEAPPPPSAHSAAVPGHQPLPPDTLAGKMSALLAEAQGRGANRARNKLYEAFTSLSPVERASLSPESMHSILRAIVPRHDAGWRAVQRAPPRKRKAMNDQLADTWGRKLRSVISEMVERDIDTRADWQFVLQCLLKVGAVGAVESVWQVLPPRLRKDREFAELRLGTVSRWARNARAAFVAPQQVELDAAYRSFWDAFAVFGDAKVKTVPITHRILCVASADLAALMQLIEARGTDSARITEAMEALHRIFRAVLERAYGFDINAIPLSADQLAERRSEFRPMPPAVLNAVLDYLRLSGMNAYQLFAAFDVLTSASRPPRERAFEEEDEDDVPTLESETAKAESDPDRTNWWGRKVNRATYFEAAHPPPAGSTSASEHLATEPETVSSPRDYQTVRNVSDYLRQPVWPRDVVANAATVAESKCYDADTVLLLLKAARAEGERGLLQRILEVCVVDAFTADSVWLSAYLAAPPAERTALPRPVRISPEWFATTLAEYTTAYDRYAPRTVPLLERVIAWTTQKIDVIASAETPHCEHKVVNERVMLAPLDMSPRELRFQRNSRKFIAPDYLAGLYRDLDEFANYLPRAQFQTERRKGWKASAKERRGGASHRLEHRSEESLDQVD</sequence>
<feature type="chain" id="PRO_5005245371" evidence="2">
    <location>
        <begin position="25"/>
        <end position="646"/>
    </location>
</feature>
<dbReference type="EMBL" id="KQ087244">
    <property type="protein sequence ID" value="KLT39982.1"/>
    <property type="molecule type" value="Genomic_DNA"/>
</dbReference>